<keyword evidence="3 8" id="KW-0235">DNA replication</keyword>
<feature type="binding site" evidence="8">
    <location>
        <position position="170"/>
    </location>
    <ligand>
        <name>ATP</name>
        <dbReference type="ChEBI" id="CHEBI:30616"/>
    </ligand>
</feature>
<dbReference type="GO" id="GO:0005886">
    <property type="term" value="C:plasma membrane"/>
    <property type="evidence" value="ECO:0007669"/>
    <property type="project" value="TreeGrafter"/>
</dbReference>
<dbReference type="InterPro" id="IPR001957">
    <property type="entry name" value="Chromosome_initiator_DnaA"/>
</dbReference>
<sequence>MTLTAVDKSLDSAGLNALWAEITAQIKTEVSADSYDRWFRDIEPVELDEKTLTLRVPNSIFQLWIENNYQAHLRSVVMLVLGSPRNIHYVYQDETKIAPPPKVLTPAQKPKAEPAEPRMPAGGTSGFNPRNNFDSFVVGTNNQFAHAACKAVSDAPARTYNPLFIYGGVGLGKTHLMHAIGHAILSKRKPGKVVYITSEAFTNEFIDAIQNNTLIKFRKRYRQADVLLIDDIQFLADKGRTQEEFFHTFNTLFDGHKQIVLSSDRPPSEIANLETRLVSRFEWGLTAELQAPDIETRVAILRKKAQSVEIQLDDEIIQFLAARIRTNVRRLEGALMRVASYVSLSHGRLPGMEKIEHLLKDILHEEARRAITIDQIQKRVAEHFDVRLADMTSKRRPANIAFPRQIAMFLARELTKTSLNEIGEAFGGRDHGTVLHAHRLVREKMTKDERTRQIVSFLESQLTR</sequence>
<dbReference type="InterPro" id="IPR013317">
    <property type="entry name" value="DnaA_dom"/>
</dbReference>
<dbReference type="AlphaFoldDB" id="B4D051"/>
<dbReference type="InterPro" id="IPR020591">
    <property type="entry name" value="Chromosome_initiator_DnaA-like"/>
</dbReference>
<comment type="caution">
    <text evidence="8">Lacks conserved residue(s) required for the propagation of feature annotation.</text>
</comment>
<dbReference type="SMART" id="SM00760">
    <property type="entry name" value="Bac_DnaA_C"/>
    <property type="match status" value="1"/>
</dbReference>
<comment type="domain">
    <text evidence="8">Domain I is involved in oligomerization and binding regulators, domain II is flexibile and of varying length in different bacteria, domain III forms the AAA+ region, while domain IV binds dsDNA.</text>
</comment>
<dbReference type="Pfam" id="PF11638">
    <property type="entry name" value="DnaA_N"/>
    <property type="match status" value="1"/>
</dbReference>
<dbReference type="CDD" id="cd00009">
    <property type="entry name" value="AAA"/>
    <property type="match status" value="1"/>
</dbReference>
<accession>B4D051</accession>
<dbReference type="CDD" id="cd06571">
    <property type="entry name" value="Bac_DnaA_C"/>
    <property type="match status" value="1"/>
</dbReference>
<feature type="region of interest" description="Disordered" evidence="12">
    <location>
        <begin position="100"/>
        <end position="125"/>
    </location>
</feature>
<dbReference type="GO" id="GO:0006275">
    <property type="term" value="P:regulation of DNA replication"/>
    <property type="evidence" value="ECO:0007669"/>
    <property type="project" value="UniProtKB-UniRule"/>
</dbReference>
<evidence type="ECO:0000256" key="9">
    <source>
        <dbReference type="NCBIfam" id="TIGR00362"/>
    </source>
</evidence>
<evidence type="ECO:0000256" key="12">
    <source>
        <dbReference type="SAM" id="MobiDB-lite"/>
    </source>
</evidence>
<dbReference type="InterPro" id="IPR010921">
    <property type="entry name" value="Trp_repressor/repl_initiator"/>
</dbReference>
<dbReference type="InterPro" id="IPR013159">
    <property type="entry name" value="DnaA_C"/>
</dbReference>
<evidence type="ECO:0000256" key="10">
    <source>
        <dbReference type="RuleBase" id="RU000577"/>
    </source>
</evidence>
<protein>
    <recommendedName>
        <fullName evidence="8 9">Chromosomal replication initiator protein DnaA</fullName>
    </recommendedName>
</protein>
<keyword evidence="4 8" id="KW-0547">Nucleotide-binding</keyword>
<dbReference type="STRING" id="497964.CfE428DRAFT_2289"/>
<evidence type="ECO:0000259" key="13">
    <source>
        <dbReference type="SMART" id="SM00382"/>
    </source>
</evidence>
<comment type="function">
    <text evidence="8 10">Plays an essential role in the initiation and regulation of chromosomal replication. ATP-DnaA binds to the origin of replication (oriC) to initiate formation of the DNA replication initiation complex once per cell cycle. Binds the DnaA box (a 9 base pair repeat at the origin) and separates the double-stranded (ds)DNA. Forms a right-handed helical filament on oriC DNA; dsDNA binds to the exterior of the filament while single-stranded (ss)DNA is stabiized in the filament's interior. The ATP-DnaA-oriC complex binds and stabilizes one strand of the AT-rich DNA unwinding element (DUE), permitting loading of DNA polymerase. After initiation quickly degrades to an ADP-DnaA complex that is not apt for DNA replication. Binds acidic phospholipids.</text>
</comment>
<evidence type="ECO:0000256" key="11">
    <source>
        <dbReference type="RuleBase" id="RU004227"/>
    </source>
</evidence>
<evidence type="ECO:0000256" key="5">
    <source>
        <dbReference type="ARBA" id="ARBA00022840"/>
    </source>
</evidence>
<feature type="binding site" evidence="8">
    <location>
        <position position="174"/>
    </location>
    <ligand>
        <name>ATP</name>
        <dbReference type="ChEBI" id="CHEBI:30616"/>
    </ligand>
</feature>
<dbReference type="Proteomes" id="UP000005824">
    <property type="component" value="Unassembled WGS sequence"/>
</dbReference>
<dbReference type="GO" id="GO:0006270">
    <property type="term" value="P:DNA replication initiation"/>
    <property type="evidence" value="ECO:0007669"/>
    <property type="project" value="UniProtKB-UniRule"/>
</dbReference>
<dbReference type="NCBIfam" id="TIGR00362">
    <property type="entry name" value="DnaA"/>
    <property type="match status" value="1"/>
</dbReference>
<reference evidence="15 16" key="1">
    <citation type="journal article" date="2011" name="J. Bacteriol.">
        <title>Genome sequence of Chthoniobacter flavus Ellin428, an aerobic heterotrophic soil bacterium.</title>
        <authorList>
            <person name="Kant R."/>
            <person name="van Passel M.W."/>
            <person name="Palva A."/>
            <person name="Lucas S."/>
            <person name="Lapidus A."/>
            <person name="Glavina Del Rio T."/>
            <person name="Dalin E."/>
            <person name="Tice H."/>
            <person name="Bruce D."/>
            <person name="Goodwin L."/>
            <person name="Pitluck S."/>
            <person name="Larimer F.W."/>
            <person name="Land M.L."/>
            <person name="Hauser L."/>
            <person name="Sangwan P."/>
            <person name="de Vos W.M."/>
            <person name="Janssen P.H."/>
            <person name="Smidt H."/>
        </authorList>
    </citation>
    <scope>NUCLEOTIDE SEQUENCE [LARGE SCALE GENOMIC DNA]</scope>
    <source>
        <strain evidence="15 16">Ellin428</strain>
    </source>
</reference>
<keyword evidence="2 8" id="KW-0963">Cytoplasm</keyword>
<dbReference type="Pfam" id="PF00308">
    <property type="entry name" value="Bac_DnaA"/>
    <property type="match status" value="1"/>
</dbReference>
<evidence type="ECO:0000256" key="6">
    <source>
        <dbReference type="ARBA" id="ARBA00023121"/>
    </source>
</evidence>
<feature type="region of interest" description="Domain III, AAA+ region" evidence="8">
    <location>
        <begin position="126"/>
        <end position="342"/>
    </location>
</feature>
<dbReference type="PANTHER" id="PTHR30050">
    <property type="entry name" value="CHROMOSOMAL REPLICATION INITIATOR PROTEIN DNAA"/>
    <property type="match status" value="1"/>
</dbReference>
<feature type="region of interest" description="Domain IV, binds dsDNA" evidence="8">
    <location>
        <begin position="343"/>
        <end position="464"/>
    </location>
</feature>
<dbReference type="HAMAP" id="MF_00377">
    <property type="entry name" value="DnaA_bact"/>
    <property type="match status" value="1"/>
</dbReference>
<dbReference type="Gene3D" id="3.40.50.300">
    <property type="entry name" value="P-loop containing nucleotide triphosphate hydrolases"/>
    <property type="match status" value="1"/>
</dbReference>
<evidence type="ECO:0000256" key="1">
    <source>
        <dbReference type="ARBA" id="ARBA00006583"/>
    </source>
</evidence>
<evidence type="ECO:0000256" key="4">
    <source>
        <dbReference type="ARBA" id="ARBA00022741"/>
    </source>
</evidence>
<dbReference type="SUPFAM" id="SSF52540">
    <property type="entry name" value="P-loop containing nucleoside triphosphate hydrolases"/>
    <property type="match status" value="1"/>
</dbReference>
<feature type="binding site" evidence="8">
    <location>
        <position position="173"/>
    </location>
    <ligand>
        <name>ATP</name>
        <dbReference type="ChEBI" id="CHEBI:30616"/>
    </ligand>
</feature>
<gene>
    <name evidence="8" type="primary">dnaA</name>
    <name evidence="15" type="ORF">CfE428DRAFT_2289</name>
</gene>
<dbReference type="Gene3D" id="1.10.8.60">
    <property type="match status" value="1"/>
</dbReference>
<dbReference type="FunFam" id="3.40.50.300:FF:000668">
    <property type="entry name" value="Chromosomal replication initiator protein DnaA"/>
    <property type="match status" value="1"/>
</dbReference>
<evidence type="ECO:0000313" key="15">
    <source>
        <dbReference type="EMBL" id="EDY20365.1"/>
    </source>
</evidence>
<dbReference type="InterPro" id="IPR038454">
    <property type="entry name" value="DnaA_N_sf"/>
</dbReference>
<dbReference type="eggNOG" id="COG0593">
    <property type="taxonomic scope" value="Bacteria"/>
</dbReference>
<feature type="binding site" evidence="8">
    <location>
        <position position="172"/>
    </location>
    <ligand>
        <name>ATP</name>
        <dbReference type="ChEBI" id="CHEBI:30616"/>
    </ligand>
</feature>
<dbReference type="InterPro" id="IPR024633">
    <property type="entry name" value="DnaA_N_dom"/>
</dbReference>
<dbReference type="Gene3D" id="1.10.1750.10">
    <property type="match status" value="1"/>
</dbReference>
<comment type="subcellular location">
    <subcellularLocation>
        <location evidence="8">Cytoplasm</location>
    </subcellularLocation>
</comment>
<dbReference type="EMBL" id="ABVL01000005">
    <property type="protein sequence ID" value="EDY20365.1"/>
    <property type="molecule type" value="Genomic_DNA"/>
</dbReference>
<feature type="region of interest" description="Domain I, interacts with DnaA modulators" evidence="8">
    <location>
        <begin position="1"/>
        <end position="94"/>
    </location>
</feature>
<evidence type="ECO:0000256" key="2">
    <source>
        <dbReference type="ARBA" id="ARBA00022490"/>
    </source>
</evidence>
<keyword evidence="16" id="KW-1185">Reference proteome</keyword>
<comment type="caution">
    <text evidence="15">The sequence shown here is derived from an EMBL/GenBank/DDBJ whole genome shotgun (WGS) entry which is preliminary data.</text>
</comment>
<feature type="domain" description="AAA+ ATPase" evidence="13">
    <location>
        <begin position="159"/>
        <end position="289"/>
    </location>
</feature>
<dbReference type="Gene3D" id="3.30.300.180">
    <property type="match status" value="1"/>
</dbReference>
<dbReference type="GO" id="GO:0003688">
    <property type="term" value="F:DNA replication origin binding"/>
    <property type="evidence" value="ECO:0007669"/>
    <property type="project" value="UniProtKB-UniRule"/>
</dbReference>
<dbReference type="InParanoid" id="B4D051"/>
<dbReference type="RefSeq" id="WP_006979614.1">
    <property type="nucleotide sequence ID" value="NZ_ABVL01000005.1"/>
</dbReference>
<dbReference type="GO" id="GO:0008289">
    <property type="term" value="F:lipid binding"/>
    <property type="evidence" value="ECO:0007669"/>
    <property type="project" value="UniProtKB-KW"/>
</dbReference>
<evidence type="ECO:0000256" key="3">
    <source>
        <dbReference type="ARBA" id="ARBA00022705"/>
    </source>
</evidence>
<keyword evidence="6 8" id="KW-0446">Lipid-binding</keyword>
<keyword evidence="5 8" id="KW-0067">ATP-binding</keyword>
<feature type="domain" description="Chromosomal replication initiator DnaA C-terminal" evidence="14">
    <location>
        <begin position="372"/>
        <end position="441"/>
    </location>
</feature>
<comment type="similarity">
    <text evidence="1 8 11">Belongs to the DnaA family.</text>
</comment>
<proteinExistence type="inferred from homology"/>
<keyword evidence="7 8" id="KW-0238">DNA-binding</keyword>
<dbReference type="InterPro" id="IPR027417">
    <property type="entry name" value="P-loop_NTPase"/>
</dbReference>
<comment type="subunit">
    <text evidence="8">Oligomerizes as a right-handed, spiral filament on DNA at oriC.</text>
</comment>
<dbReference type="FunCoup" id="B4D051">
    <property type="interactions" value="308"/>
</dbReference>
<dbReference type="InterPro" id="IPR003593">
    <property type="entry name" value="AAA+_ATPase"/>
</dbReference>
<evidence type="ECO:0000256" key="7">
    <source>
        <dbReference type="ARBA" id="ARBA00023125"/>
    </source>
</evidence>
<name>B4D051_9BACT</name>
<dbReference type="SMART" id="SM00382">
    <property type="entry name" value="AAA"/>
    <property type="match status" value="1"/>
</dbReference>
<dbReference type="PANTHER" id="PTHR30050:SF2">
    <property type="entry name" value="CHROMOSOMAL REPLICATION INITIATOR PROTEIN DNAA"/>
    <property type="match status" value="1"/>
</dbReference>
<organism evidence="15 16">
    <name type="scientific">Chthoniobacter flavus Ellin428</name>
    <dbReference type="NCBI Taxonomy" id="497964"/>
    <lineage>
        <taxon>Bacteria</taxon>
        <taxon>Pseudomonadati</taxon>
        <taxon>Verrucomicrobiota</taxon>
        <taxon>Spartobacteria</taxon>
        <taxon>Chthoniobacterales</taxon>
        <taxon>Chthoniobacteraceae</taxon>
        <taxon>Chthoniobacter</taxon>
    </lineage>
</organism>
<evidence type="ECO:0000256" key="8">
    <source>
        <dbReference type="HAMAP-Rule" id="MF_00377"/>
    </source>
</evidence>
<dbReference type="Pfam" id="PF08299">
    <property type="entry name" value="Bac_DnaA_C"/>
    <property type="match status" value="1"/>
</dbReference>
<dbReference type="GO" id="GO:0005524">
    <property type="term" value="F:ATP binding"/>
    <property type="evidence" value="ECO:0007669"/>
    <property type="project" value="UniProtKB-UniRule"/>
</dbReference>
<dbReference type="PRINTS" id="PR00051">
    <property type="entry name" value="DNAA"/>
</dbReference>
<evidence type="ECO:0000259" key="14">
    <source>
        <dbReference type="SMART" id="SM00760"/>
    </source>
</evidence>
<evidence type="ECO:0000313" key="16">
    <source>
        <dbReference type="Proteomes" id="UP000005824"/>
    </source>
</evidence>
<dbReference type="SUPFAM" id="SSF48295">
    <property type="entry name" value="TrpR-like"/>
    <property type="match status" value="1"/>
</dbReference>
<dbReference type="GO" id="GO:0005737">
    <property type="term" value="C:cytoplasm"/>
    <property type="evidence" value="ECO:0007669"/>
    <property type="project" value="UniProtKB-SubCell"/>
</dbReference>